<dbReference type="PANTHER" id="PTHR45527:SF1">
    <property type="entry name" value="FATTY ACID SYNTHASE"/>
    <property type="match status" value="1"/>
</dbReference>
<dbReference type="GO" id="GO:0031177">
    <property type="term" value="F:phosphopantetheine binding"/>
    <property type="evidence" value="ECO:0007669"/>
    <property type="project" value="InterPro"/>
</dbReference>
<dbReference type="Pfam" id="PF00501">
    <property type="entry name" value="AMP-binding"/>
    <property type="match status" value="1"/>
</dbReference>
<dbReference type="GO" id="GO:0008610">
    <property type="term" value="P:lipid biosynthetic process"/>
    <property type="evidence" value="ECO:0007669"/>
    <property type="project" value="UniProtKB-ARBA"/>
</dbReference>
<dbReference type="Pfam" id="PF00668">
    <property type="entry name" value="Condensation"/>
    <property type="match status" value="1"/>
</dbReference>
<dbReference type="GO" id="GO:0044550">
    <property type="term" value="P:secondary metabolite biosynthetic process"/>
    <property type="evidence" value="ECO:0007669"/>
    <property type="project" value="TreeGrafter"/>
</dbReference>
<keyword evidence="5" id="KW-0677">Repeat</keyword>
<dbReference type="EMBL" id="VNJK01000001">
    <property type="protein sequence ID" value="TVX91622.1"/>
    <property type="molecule type" value="Genomic_DNA"/>
</dbReference>
<dbReference type="PANTHER" id="PTHR45527">
    <property type="entry name" value="NONRIBOSOMAL PEPTIDE SYNTHETASE"/>
    <property type="match status" value="1"/>
</dbReference>
<dbReference type="GO" id="GO:0017000">
    <property type="term" value="P:antibiotic biosynthetic process"/>
    <property type="evidence" value="ECO:0007669"/>
    <property type="project" value="UniProtKB-KW"/>
</dbReference>
<reference evidence="10 11" key="1">
    <citation type="submission" date="2019-07" db="EMBL/GenBank/DDBJ databases">
        <authorList>
            <person name="Kim J."/>
        </authorList>
    </citation>
    <scope>NUCLEOTIDE SEQUENCE [LARGE SCALE GENOMIC DNA]</scope>
    <source>
        <strain evidence="10 11">N4</strain>
    </source>
</reference>
<dbReference type="InterPro" id="IPR010071">
    <property type="entry name" value="AA_adenyl_dom"/>
</dbReference>
<dbReference type="Gene3D" id="3.30.559.10">
    <property type="entry name" value="Chloramphenicol acetyltransferase-like domain"/>
    <property type="match status" value="1"/>
</dbReference>
<dbReference type="Pfam" id="PF13193">
    <property type="entry name" value="AMP-binding_C"/>
    <property type="match status" value="1"/>
</dbReference>
<dbReference type="Gene3D" id="3.40.50.980">
    <property type="match status" value="2"/>
</dbReference>
<dbReference type="Gene3D" id="2.30.38.10">
    <property type="entry name" value="Luciferase, Domain 3"/>
    <property type="match status" value="1"/>
</dbReference>
<dbReference type="Gene3D" id="3.30.300.30">
    <property type="match status" value="1"/>
</dbReference>
<dbReference type="Gene3D" id="3.30.559.30">
    <property type="entry name" value="Nonribosomal peptide synthetase, condensation domain"/>
    <property type="match status" value="2"/>
</dbReference>
<dbReference type="InterPro" id="IPR045851">
    <property type="entry name" value="AMP-bd_C_sf"/>
</dbReference>
<dbReference type="FunFam" id="3.40.50.980:FF:000001">
    <property type="entry name" value="Non-ribosomal peptide synthetase"/>
    <property type="match status" value="1"/>
</dbReference>
<feature type="domain" description="Carrier" evidence="9">
    <location>
        <begin position="1003"/>
        <end position="1078"/>
    </location>
</feature>
<accession>A0A559IVF6</accession>
<dbReference type="GO" id="GO:0003824">
    <property type="term" value="F:catalytic activity"/>
    <property type="evidence" value="ECO:0007669"/>
    <property type="project" value="UniProtKB-KW"/>
</dbReference>
<dbReference type="Proteomes" id="UP000318102">
    <property type="component" value="Unassembled WGS sequence"/>
</dbReference>
<dbReference type="InterPro" id="IPR025110">
    <property type="entry name" value="AMP-bd_C"/>
</dbReference>
<dbReference type="FunFam" id="2.30.38.10:FF:000001">
    <property type="entry name" value="Non-ribosomal peptide synthetase PvdI"/>
    <property type="match status" value="1"/>
</dbReference>
<dbReference type="Pfam" id="PF00550">
    <property type="entry name" value="PP-binding"/>
    <property type="match status" value="1"/>
</dbReference>
<dbReference type="InterPro" id="IPR023213">
    <property type="entry name" value="CAT-like_dom_sf"/>
</dbReference>
<dbReference type="GO" id="GO:0005737">
    <property type="term" value="C:cytoplasm"/>
    <property type="evidence" value="ECO:0007669"/>
    <property type="project" value="TreeGrafter"/>
</dbReference>
<dbReference type="SUPFAM" id="SSF52777">
    <property type="entry name" value="CoA-dependent acyltransferases"/>
    <property type="match status" value="3"/>
</dbReference>
<dbReference type="InterPro" id="IPR020806">
    <property type="entry name" value="PKS_PP-bd"/>
</dbReference>
<dbReference type="PRINTS" id="PR00154">
    <property type="entry name" value="AMPBINDING"/>
</dbReference>
<dbReference type="GO" id="GO:0043041">
    <property type="term" value="P:amino acid activation for nonribosomal peptide biosynthetic process"/>
    <property type="evidence" value="ECO:0007669"/>
    <property type="project" value="TreeGrafter"/>
</dbReference>
<comment type="similarity">
    <text evidence="2">Belongs to the ATP-dependent AMP-binding enzyme family.</text>
</comment>
<dbReference type="NCBIfam" id="TIGR01733">
    <property type="entry name" value="AA-adenyl-dom"/>
    <property type="match status" value="1"/>
</dbReference>
<dbReference type="InterPro" id="IPR001242">
    <property type="entry name" value="Condensation_dom"/>
</dbReference>
<keyword evidence="7" id="KW-0511">Multifunctional enzyme</keyword>
<evidence type="ECO:0000313" key="10">
    <source>
        <dbReference type="EMBL" id="TVX91622.1"/>
    </source>
</evidence>
<evidence type="ECO:0000256" key="1">
    <source>
        <dbReference type="ARBA" id="ARBA00001957"/>
    </source>
</evidence>
<comment type="cofactor">
    <cofactor evidence="1">
        <name>pantetheine 4'-phosphate</name>
        <dbReference type="ChEBI" id="CHEBI:47942"/>
    </cofactor>
</comment>
<gene>
    <name evidence="10" type="ORF">FPZ44_00245</name>
</gene>
<organism evidence="10 11">
    <name type="scientific">Paenibacillus agilis</name>
    <dbReference type="NCBI Taxonomy" id="3020863"/>
    <lineage>
        <taxon>Bacteria</taxon>
        <taxon>Bacillati</taxon>
        <taxon>Bacillota</taxon>
        <taxon>Bacilli</taxon>
        <taxon>Bacillales</taxon>
        <taxon>Paenibacillaceae</taxon>
        <taxon>Paenibacillus</taxon>
    </lineage>
</organism>
<evidence type="ECO:0000256" key="2">
    <source>
        <dbReference type="ARBA" id="ARBA00006432"/>
    </source>
</evidence>
<dbReference type="CDD" id="cd05930">
    <property type="entry name" value="A_NRPS"/>
    <property type="match status" value="1"/>
</dbReference>
<dbReference type="Gene3D" id="1.10.1200.10">
    <property type="entry name" value="ACP-like"/>
    <property type="match status" value="1"/>
</dbReference>
<keyword evidence="4" id="KW-0597">Phosphoprotein</keyword>
<keyword evidence="6" id="KW-0045">Antibiotic biosynthesis</keyword>
<evidence type="ECO:0000259" key="9">
    <source>
        <dbReference type="PROSITE" id="PS50075"/>
    </source>
</evidence>
<comment type="caution">
    <text evidence="10">The sequence shown here is derived from an EMBL/GenBank/DDBJ whole genome shotgun (WGS) entry which is preliminary data.</text>
</comment>
<feature type="compositionally biased region" description="Basic and acidic residues" evidence="8">
    <location>
        <begin position="617"/>
        <end position="631"/>
    </location>
</feature>
<dbReference type="PROSITE" id="PS50075">
    <property type="entry name" value="CARRIER"/>
    <property type="match status" value="1"/>
</dbReference>
<evidence type="ECO:0000256" key="8">
    <source>
        <dbReference type="SAM" id="MobiDB-lite"/>
    </source>
</evidence>
<dbReference type="SMART" id="SM00823">
    <property type="entry name" value="PKS_PP"/>
    <property type="match status" value="1"/>
</dbReference>
<dbReference type="OrthoDB" id="9765680at2"/>
<evidence type="ECO:0000256" key="4">
    <source>
        <dbReference type="ARBA" id="ARBA00022553"/>
    </source>
</evidence>
<sequence length="1288" mass="145609">MRGCGCMGETKSNLLDRENVEDIIALTPMQEGLLFHYRSDKDKGHYTQQFSMRLLGNCSVERYKKAWQAVARANDVLRTVYRWEKLEKPVQIVLKEKEIPIEVHDFSSHPRAYAETLVAELKAKDRHQELDIGASPLRIGLCLLDSETSETILTWHHILFDGWSNGILLKAFMQAYQALCDGTDIPLNSESIKTPFKHYVQLQQRQDKGVQRQYWEQELADWQERTRLVEPSELLFDRDDRDGTGDSGSRYKLGVSVNTVQQMNRYTQQHKVTLAALLYTTWGVLLGRYCQTEDVLFGTTVSGRPPELAGVEEMIGLFINTIPLRMRWQSDELACQVVKAVDEQVRRRVDVELTPLVDIHAYSGADHFEPLFNTIMVIENYPLDTSIGQTGALQIEHYAMEESTHYGMTIGVQLLGTGDIELEFAYDASSFSAAMVERLAGHYKRIVEQICENSELLISEIGLLNGQEREQQLYTFNRKPAPASNTEHEEADTLQVRFERTVEQFPDRIAIRCGERGYTFAEINVAANRLAHRLSDLGVRVDEPIAIWLERSEQLIVAVLAVLKTGAAYVPIDYEYAPGRINQMLEDCQATKLIAIEDRLPESISFAGTIVNVHGHSDDRAQQSMRQRNEESNLPPRNKSDDAAYILYTSGTTGTPKGVVVEHRNLLAYVDAFQHEFQLTENDICLLQASFSFDQFVEEAYPVLLAGGHVVLANKMDVIDIPKLIQLIDIYQITIVSVSPLMLNELNTREGMDSVRIFISGGDVLKPEYISSLLGRANVYNTYGPTEATVCAAYHQCSAADSARGSIPIGKPILNYRVYVLDRYGHPVPIGVPGEICIAGAGVARGYLNRAELTARYYAVDPFYADERMYRTGDVGMWLSDGSLQYVGRNDHQVKIRGYRVELGDIEHRLLTHTAVDGAVVLAHQDEHGMMSLAAYVKTNETITANELREALALSLPAYMIPASFYHIENIPTTSNNKLDRKALLQVSIRLPNEHEGDSMTDHDASETEQNIRRVWQEVLKLEHVGLHDHFFDLGGNSILLMQLHAKLEKEYAWGIAIVDLFTYSTVARLAKWIDERQSGSERDDDALRIDYQQLPADFFHRQWHGTGIGIVRFHLQSNLREQVIAIAEGAQVSPFDVLSGMVLYLFSEWNELPHASIQCLQDGGEQVISLSIDMGEISGFEELFHYVHQAQVSGAVGHYAIHRIVPEQLKKAEDEILPLIYRQQDIAIDSILLESYDVAWGIEDQDEEQLTISIKFNDKRMKKEAIQMLANGYVDLLRQLAASRVMS</sequence>
<dbReference type="SUPFAM" id="SSF47336">
    <property type="entry name" value="ACP-like"/>
    <property type="match status" value="1"/>
</dbReference>
<evidence type="ECO:0000256" key="7">
    <source>
        <dbReference type="ARBA" id="ARBA00023268"/>
    </source>
</evidence>
<dbReference type="InterPro" id="IPR020459">
    <property type="entry name" value="AMP-binding"/>
</dbReference>
<name>A0A559IVF6_9BACL</name>
<dbReference type="InterPro" id="IPR000873">
    <property type="entry name" value="AMP-dep_synth/lig_dom"/>
</dbReference>
<dbReference type="SUPFAM" id="SSF56801">
    <property type="entry name" value="Acetyl-CoA synthetase-like"/>
    <property type="match status" value="1"/>
</dbReference>
<evidence type="ECO:0000256" key="3">
    <source>
        <dbReference type="ARBA" id="ARBA00022450"/>
    </source>
</evidence>
<dbReference type="InterPro" id="IPR036736">
    <property type="entry name" value="ACP-like_sf"/>
</dbReference>
<dbReference type="InterPro" id="IPR020845">
    <property type="entry name" value="AMP-binding_CS"/>
</dbReference>
<evidence type="ECO:0000256" key="6">
    <source>
        <dbReference type="ARBA" id="ARBA00023194"/>
    </source>
</evidence>
<feature type="region of interest" description="Disordered" evidence="8">
    <location>
        <begin position="617"/>
        <end position="640"/>
    </location>
</feature>
<evidence type="ECO:0000256" key="5">
    <source>
        <dbReference type="ARBA" id="ARBA00022737"/>
    </source>
</evidence>
<evidence type="ECO:0000313" key="11">
    <source>
        <dbReference type="Proteomes" id="UP000318102"/>
    </source>
</evidence>
<dbReference type="InterPro" id="IPR009081">
    <property type="entry name" value="PP-bd_ACP"/>
</dbReference>
<keyword evidence="11" id="KW-1185">Reference proteome</keyword>
<proteinExistence type="inferred from homology"/>
<protein>
    <submittedName>
        <fullName evidence="10">Amino acid adenylation domain-containing protein</fullName>
    </submittedName>
</protein>
<dbReference type="PROSITE" id="PS00455">
    <property type="entry name" value="AMP_BINDING"/>
    <property type="match status" value="1"/>
</dbReference>
<keyword evidence="3" id="KW-0596">Phosphopantetheine</keyword>